<keyword evidence="13" id="KW-0963">Cytoplasm</keyword>
<dbReference type="PIRSF" id="PIRSF000114">
    <property type="entry name" value="Glycerol-3-P_dh"/>
    <property type="match status" value="1"/>
</dbReference>
<dbReference type="RefSeq" id="WP_188528049.1">
    <property type="nucleotide sequence ID" value="NZ_BMGR01000001.1"/>
</dbReference>
<dbReference type="GO" id="GO:0046168">
    <property type="term" value="P:glycerol-3-phosphate catabolic process"/>
    <property type="evidence" value="ECO:0007669"/>
    <property type="project" value="InterPro"/>
</dbReference>
<keyword evidence="5 13" id="KW-0520">NAD</keyword>
<dbReference type="GO" id="GO:0051287">
    <property type="term" value="F:NAD binding"/>
    <property type="evidence" value="ECO:0007669"/>
    <property type="project" value="InterPro"/>
</dbReference>
<dbReference type="NCBIfam" id="NF000941">
    <property type="entry name" value="PRK00094.1-3"/>
    <property type="match status" value="1"/>
</dbReference>
<evidence type="ECO:0000256" key="12">
    <source>
        <dbReference type="ARBA" id="ARBA00080511"/>
    </source>
</evidence>
<feature type="binding site" evidence="13">
    <location>
        <position position="283"/>
    </location>
    <ligand>
        <name>NADPH</name>
        <dbReference type="ChEBI" id="CHEBI:57783"/>
    </ligand>
</feature>
<evidence type="ECO:0000256" key="6">
    <source>
        <dbReference type="ARBA" id="ARBA00023098"/>
    </source>
</evidence>
<dbReference type="EMBL" id="BMGR01000001">
    <property type="protein sequence ID" value="GGF87816.1"/>
    <property type="molecule type" value="Genomic_DNA"/>
</dbReference>
<keyword evidence="7 13" id="KW-0594">Phospholipid biosynthesis</keyword>
<evidence type="ECO:0000256" key="14">
    <source>
        <dbReference type="PIRSR" id="PIRSR000114-1"/>
    </source>
</evidence>
<evidence type="ECO:0000256" key="9">
    <source>
        <dbReference type="ARBA" id="ARBA00052716"/>
    </source>
</evidence>
<dbReference type="AlphaFoldDB" id="A0A917CG09"/>
<feature type="binding site" evidence="13">
    <location>
        <position position="258"/>
    </location>
    <ligand>
        <name>sn-glycerol 3-phosphate</name>
        <dbReference type="ChEBI" id="CHEBI:57597"/>
    </ligand>
</feature>
<comment type="similarity">
    <text evidence="1 13 17">Belongs to the NAD-dependent glycerol-3-phosphate dehydrogenase family.</text>
</comment>
<dbReference type="InterPro" id="IPR036291">
    <property type="entry name" value="NAD(P)-bd_dom_sf"/>
</dbReference>
<evidence type="ECO:0000256" key="7">
    <source>
        <dbReference type="ARBA" id="ARBA00023209"/>
    </source>
</evidence>
<evidence type="ECO:0000259" key="19">
    <source>
        <dbReference type="Pfam" id="PF01210"/>
    </source>
</evidence>
<keyword evidence="4 13" id="KW-0560">Oxidoreductase</keyword>
<feature type="binding site" evidence="13">
    <location>
        <position position="108"/>
    </location>
    <ligand>
        <name>NADPH</name>
        <dbReference type="ChEBI" id="CHEBI:57783"/>
    </ligand>
</feature>
<dbReference type="GO" id="GO:0046167">
    <property type="term" value="P:glycerol-3-phosphate biosynthetic process"/>
    <property type="evidence" value="ECO:0007669"/>
    <property type="project" value="UniProtKB-UniRule"/>
</dbReference>
<dbReference type="FunFam" id="1.10.1040.10:FF:000001">
    <property type="entry name" value="Glycerol-3-phosphate dehydrogenase [NAD(P)+]"/>
    <property type="match status" value="1"/>
</dbReference>
<dbReference type="Gene3D" id="1.10.1040.10">
    <property type="entry name" value="N-(1-d-carboxylethyl)-l-norvaline Dehydrogenase, domain 2"/>
    <property type="match status" value="1"/>
</dbReference>
<keyword evidence="6 13" id="KW-0443">Lipid metabolism</keyword>
<dbReference type="PANTHER" id="PTHR11728:SF1">
    <property type="entry name" value="GLYCEROL-3-PHOSPHATE DEHYDROGENASE [NAD(+)] 2, CHLOROPLASTIC"/>
    <property type="match status" value="1"/>
</dbReference>
<dbReference type="InterPro" id="IPR013328">
    <property type="entry name" value="6PGD_dom2"/>
</dbReference>
<comment type="caution">
    <text evidence="13">Lacks conserved residue(s) required for the propagation of feature annotation.</text>
</comment>
<dbReference type="GO" id="GO:0047952">
    <property type="term" value="F:glycerol-3-phosphate dehydrogenase [NAD(P)+] activity"/>
    <property type="evidence" value="ECO:0007669"/>
    <property type="project" value="UniProtKB-UniRule"/>
</dbReference>
<dbReference type="PROSITE" id="PS00957">
    <property type="entry name" value="NAD_G3PDH"/>
    <property type="match status" value="1"/>
</dbReference>
<dbReference type="Proteomes" id="UP000644756">
    <property type="component" value="Unassembled WGS sequence"/>
</dbReference>
<dbReference type="SUPFAM" id="SSF51735">
    <property type="entry name" value="NAD(P)-binding Rossmann-fold domains"/>
    <property type="match status" value="1"/>
</dbReference>
<evidence type="ECO:0000256" key="18">
    <source>
        <dbReference type="SAM" id="SignalP"/>
    </source>
</evidence>
<feature type="domain" description="Glycerol-3-phosphate dehydrogenase NAD-dependent N-terminal" evidence="19">
    <location>
        <begin position="5"/>
        <end position="163"/>
    </location>
</feature>
<evidence type="ECO:0000256" key="4">
    <source>
        <dbReference type="ARBA" id="ARBA00023002"/>
    </source>
</evidence>
<dbReference type="Pfam" id="PF01210">
    <property type="entry name" value="NAD_Gly3P_dh_N"/>
    <property type="match status" value="1"/>
</dbReference>
<evidence type="ECO:0000256" key="3">
    <source>
        <dbReference type="ARBA" id="ARBA00022857"/>
    </source>
</evidence>
<feature type="chain" id="PRO_5037241084" description="Glycerol-3-phosphate dehydrogenase [NAD(P)+]" evidence="18">
    <location>
        <begin position="20"/>
        <end position="351"/>
    </location>
</feature>
<feature type="binding site" evidence="16">
    <location>
        <position position="142"/>
    </location>
    <ligand>
        <name>NAD(+)</name>
        <dbReference type="ChEBI" id="CHEBI:57540"/>
    </ligand>
</feature>
<evidence type="ECO:0000313" key="22">
    <source>
        <dbReference type="Proteomes" id="UP000644756"/>
    </source>
</evidence>
<dbReference type="SUPFAM" id="SSF48179">
    <property type="entry name" value="6-phosphogluconate dehydrogenase C-terminal domain-like"/>
    <property type="match status" value="1"/>
</dbReference>
<feature type="binding site" evidence="13">
    <location>
        <position position="34"/>
    </location>
    <ligand>
        <name>NADPH</name>
        <dbReference type="ChEBI" id="CHEBI:57783"/>
    </ligand>
</feature>
<dbReference type="FunFam" id="3.40.50.720:FF:000019">
    <property type="entry name" value="Glycerol-3-phosphate dehydrogenase [NAD(P)+]"/>
    <property type="match status" value="1"/>
</dbReference>
<dbReference type="InterPro" id="IPR006168">
    <property type="entry name" value="G3P_DH_NAD-dep"/>
</dbReference>
<dbReference type="NCBIfam" id="NF000940">
    <property type="entry name" value="PRK00094.1-2"/>
    <property type="match status" value="1"/>
</dbReference>
<feature type="binding site" evidence="13">
    <location>
        <position position="14"/>
    </location>
    <ligand>
        <name>NADPH</name>
        <dbReference type="ChEBI" id="CHEBI:57783"/>
    </ligand>
</feature>
<feature type="binding site" evidence="13">
    <location>
        <position position="140"/>
    </location>
    <ligand>
        <name>sn-glycerol 3-phosphate</name>
        <dbReference type="ChEBI" id="CHEBI:57597"/>
    </ligand>
</feature>
<feature type="binding site" evidence="13">
    <location>
        <position position="257"/>
    </location>
    <ligand>
        <name>sn-glycerol 3-phosphate</name>
        <dbReference type="ChEBI" id="CHEBI:57597"/>
    </ligand>
</feature>
<keyword evidence="18" id="KW-0732">Signal</keyword>
<feature type="binding site" evidence="16">
    <location>
        <position position="257"/>
    </location>
    <ligand>
        <name>NAD(+)</name>
        <dbReference type="ChEBI" id="CHEBI:57540"/>
    </ligand>
</feature>
<dbReference type="InterPro" id="IPR006109">
    <property type="entry name" value="G3P_DH_NAD-dep_C"/>
</dbReference>
<keyword evidence="2 13" id="KW-0444">Lipid biosynthesis</keyword>
<dbReference type="HAMAP" id="MF_00394">
    <property type="entry name" value="NAD_Glyc3P_dehydrog"/>
    <property type="match status" value="1"/>
</dbReference>
<feature type="binding site" evidence="13">
    <location>
        <position position="108"/>
    </location>
    <ligand>
        <name>sn-glycerol 3-phosphate</name>
        <dbReference type="ChEBI" id="CHEBI:57597"/>
    </ligand>
</feature>
<dbReference type="NCBIfam" id="NF000942">
    <property type="entry name" value="PRK00094.1-4"/>
    <property type="match status" value="1"/>
</dbReference>
<evidence type="ECO:0000256" key="13">
    <source>
        <dbReference type="HAMAP-Rule" id="MF_00394"/>
    </source>
</evidence>
<reference evidence="21" key="2">
    <citation type="submission" date="2020-09" db="EMBL/GenBank/DDBJ databases">
        <authorList>
            <person name="Sun Q."/>
            <person name="Zhou Y."/>
        </authorList>
    </citation>
    <scope>NUCLEOTIDE SEQUENCE</scope>
    <source>
        <strain evidence="21">CGMCC 1.12987</strain>
    </source>
</reference>
<dbReference type="InterPro" id="IPR008927">
    <property type="entry name" value="6-PGluconate_DH-like_C_sf"/>
</dbReference>
<dbReference type="GO" id="GO:0008654">
    <property type="term" value="P:phospholipid biosynthetic process"/>
    <property type="evidence" value="ECO:0007669"/>
    <property type="project" value="UniProtKB-KW"/>
</dbReference>
<keyword evidence="22" id="KW-1185">Reference proteome</keyword>
<reference evidence="21" key="1">
    <citation type="journal article" date="2014" name="Int. J. Syst. Evol. Microbiol.">
        <title>Complete genome sequence of Corynebacterium casei LMG S-19264T (=DSM 44701T), isolated from a smear-ripened cheese.</title>
        <authorList>
            <consortium name="US DOE Joint Genome Institute (JGI-PGF)"/>
            <person name="Walter F."/>
            <person name="Albersmeier A."/>
            <person name="Kalinowski J."/>
            <person name="Ruckert C."/>
        </authorList>
    </citation>
    <scope>NUCLEOTIDE SEQUENCE</scope>
    <source>
        <strain evidence="21">CGMCC 1.12987</strain>
    </source>
</reference>
<feature type="binding site" evidence="13">
    <location>
        <position position="256"/>
    </location>
    <ligand>
        <name>sn-glycerol 3-phosphate</name>
        <dbReference type="ChEBI" id="CHEBI:57597"/>
    </ligand>
</feature>
<feature type="signal peptide" evidence="18">
    <location>
        <begin position="1"/>
        <end position="19"/>
    </location>
</feature>
<comment type="subcellular location">
    <subcellularLocation>
        <location evidence="13">Cytoplasm</location>
    </subcellularLocation>
</comment>
<feature type="binding site" evidence="13">
    <location>
        <position position="193"/>
    </location>
    <ligand>
        <name>sn-glycerol 3-phosphate</name>
        <dbReference type="ChEBI" id="CHEBI:57597"/>
    </ligand>
</feature>
<gene>
    <name evidence="13 21" type="primary">gpsA</name>
    <name evidence="21" type="ORF">GCM10010916_01430</name>
</gene>
<evidence type="ECO:0000313" key="21">
    <source>
        <dbReference type="EMBL" id="GGF87816.1"/>
    </source>
</evidence>
<evidence type="ECO:0000256" key="2">
    <source>
        <dbReference type="ARBA" id="ARBA00022516"/>
    </source>
</evidence>
<comment type="catalytic activity">
    <reaction evidence="9">
        <text>sn-glycerol 3-phosphate + NADP(+) = dihydroxyacetone phosphate + NADPH + H(+)</text>
        <dbReference type="Rhea" id="RHEA:11096"/>
        <dbReference type="ChEBI" id="CHEBI:15378"/>
        <dbReference type="ChEBI" id="CHEBI:57597"/>
        <dbReference type="ChEBI" id="CHEBI:57642"/>
        <dbReference type="ChEBI" id="CHEBI:57783"/>
        <dbReference type="ChEBI" id="CHEBI:58349"/>
        <dbReference type="EC" id="1.1.1.94"/>
    </reaction>
    <physiologicalReaction direction="right-to-left" evidence="9">
        <dbReference type="Rhea" id="RHEA:11098"/>
    </physiologicalReaction>
</comment>
<evidence type="ECO:0000256" key="17">
    <source>
        <dbReference type="RuleBase" id="RU000437"/>
    </source>
</evidence>
<feature type="active site" description="Proton acceptor" evidence="13 14">
    <location>
        <position position="193"/>
    </location>
</feature>
<evidence type="ECO:0000256" key="15">
    <source>
        <dbReference type="PIRSR" id="PIRSR000114-2"/>
    </source>
</evidence>
<feature type="binding site" evidence="13">
    <location>
        <position position="13"/>
    </location>
    <ligand>
        <name>NADPH</name>
        <dbReference type="ChEBI" id="CHEBI:57783"/>
    </ligand>
</feature>
<dbReference type="GO" id="GO:0005975">
    <property type="term" value="P:carbohydrate metabolic process"/>
    <property type="evidence" value="ECO:0007669"/>
    <property type="project" value="InterPro"/>
</dbReference>
<keyword evidence="3 13" id="KW-0521">NADP</keyword>
<dbReference type="PRINTS" id="PR00077">
    <property type="entry name" value="GPDHDRGNASE"/>
</dbReference>
<name>A0A917CG09_9BACL</name>
<comment type="pathway">
    <text evidence="13">Membrane lipid metabolism; glycerophospholipid metabolism.</text>
</comment>
<feature type="binding site" evidence="13">
    <location>
        <position position="281"/>
    </location>
    <ligand>
        <name>NADPH</name>
        <dbReference type="ChEBI" id="CHEBI:57783"/>
    </ligand>
</feature>
<proteinExistence type="inferred from homology"/>
<protein>
    <recommendedName>
        <fullName evidence="11 13">Glycerol-3-phosphate dehydrogenase [NAD(P)+]</fullName>
        <ecNumber evidence="10 13">1.1.1.94</ecNumber>
    </recommendedName>
    <alternativeName>
        <fullName evidence="13">NAD(P)(+)-dependent glycerol-3-phosphate dehydrogenase</fullName>
    </alternativeName>
    <alternativeName>
        <fullName evidence="12 13">NAD(P)H-dependent dihydroxyacetone-phosphate reductase</fullName>
    </alternativeName>
</protein>
<dbReference type="PANTHER" id="PTHR11728">
    <property type="entry name" value="GLYCEROL-3-PHOSPHATE DEHYDROGENASE"/>
    <property type="match status" value="1"/>
</dbReference>
<evidence type="ECO:0000256" key="10">
    <source>
        <dbReference type="ARBA" id="ARBA00066687"/>
    </source>
</evidence>
<dbReference type="Gene3D" id="3.40.50.720">
    <property type="entry name" value="NAD(P)-binding Rossmann-like Domain"/>
    <property type="match status" value="1"/>
</dbReference>
<dbReference type="Pfam" id="PF07479">
    <property type="entry name" value="NAD_Gly3P_dh_C"/>
    <property type="match status" value="1"/>
</dbReference>
<evidence type="ECO:0000256" key="5">
    <source>
        <dbReference type="ARBA" id="ARBA00023027"/>
    </source>
</evidence>
<accession>A0A917CG09</accession>
<feature type="binding site" evidence="15">
    <location>
        <position position="108"/>
    </location>
    <ligand>
        <name>substrate</name>
    </ligand>
</feature>
<keyword evidence="13" id="KW-0547">Nucleotide-binding</keyword>
<feature type="binding site" evidence="13">
    <location>
        <position position="246"/>
    </location>
    <ligand>
        <name>sn-glycerol 3-phosphate</name>
        <dbReference type="ChEBI" id="CHEBI:57597"/>
    </ligand>
</feature>
<evidence type="ECO:0000256" key="1">
    <source>
        <dbReference type="ARBA" id="ARBA00011009"/>
    </source>
</evidence>
<evidence type="ECO:0000256" key="11">
    <source>
        <dbReference type="ARBA" id="ARBA00069372"/>
    </source>
</evidence>
<feature type="binding site" evidence="13">
    <location>
        <position position="142"/>
    </location>
    <ligand>
        <name>NADPH</name>
        <dbReference type="ChEBI" id="CHEBI:57783"/>
    </ligand>
</feature>
<evidence type="ECO:0000256" key="8">
    <source>
        <dbReference type="ARBA" id="ARBA00023264"/>
    </source>
</evidence>
<comment type="function">
    <text evidence="13">Catalyzes the reduction of the glycolytic intermediate dihydroxyacetone phosphate (DHAP) to sn-glycerol 3-phosphate (G3P), the key precursor for phospholipid synthesis.</text>
</comment>
<feature type="binding site" evidence="15">
    <location>
        <begin position="257"/>
        <end position="258"/>
    </location>
    <ligand>
        <name>substrate</name>
    </ligand>
</feature>
<dbReference type="GO" id="GO:0006650">
    <property type="term" value="P:glycerophospholipid metabolic process"/>
    <property type="evidence" value="ECO:0007669"/>
    <property type="project" value="UniProtKB-UniRule"/>
</dbReference>
<keyword evidence="8 13" id="KW-1208">Phospholipid metabolism</keyword>
<comment type="caution">
    <text evidence="21">The sequence shown here is derived from an EMBL/GenBank/DDBJ whole genome shotgun (WGS) entry which is preliminary data.</text>
</comment>
<feature type="domain" description="Glycerol-3-phosphate dehydrogenase NAD-dependent C-terminal" evidence="20">
    <location>
        <begin position="182"/>
        <end position="323"/>
    </location>
</feature>
<dbReference type="GO" id="GO:0005829">
    <property type="term" value="C:cytosol"/>
    <property type="evidence" value="ECO:0007669"/>
    <property type="project" value="TreeGrafter"/>
</dbReference>
<dbReference type="EC" id="1.1.1.94" evidence="10 13"/>
<comment type="catalytic activity">
    <reaction evidence="13">
        <text>sn-glycerol 3-phosphate + NAD(+) = dihydroxyacetone phosphate + NADH + H(+)</text>
        <dbReference type="Rhea" id="RHEA:11092"/>
        <dbReference type="ChEBI" id="CHEBI:15378"/>
        <dbReference type="ChEBI" id="CHEBI:57540"/>
        <dbReference type="ChEBI" id="CHEBI:57597"/>
        <dbReference type="ChEBI" id="CHEBI:57642"/>
        <dbReference type="ChEBI" id="CHEBI:57945"/>
        <dbReference type="EC" id="1.1.1.94"/>
    </reaction>
</comment>
<organism evidence="21 22">
    <name type="scientific">Paenibacillus abyssi</name>
    <dbReference type="NCBI Taxonomy" id="1340531"/>
    <lineage>
        <taxon>Bacteria</taxon>
        <taxon>Bacillati</taxon>
        <taxon>Bacillota</taxon>
        <taxon>Bacilli</taxon>
        <taxon>Bacillales</taxon>
        <taxon>Paenibacillaceae</taxon>
        <taxon>Paenibacillus</taxon>
    </lineage>
</organism>
<dbReference type="InterPro" id="IPR011128">
    <property type="entry name" value="G3P_DH_NAD-dep_N"/>
</dbReference>
<evidence type="ECO:0000259" key="20">
    <source>
        <dbReference type="Pfam" id="PF07479"/>
    </source>
</evidence>
<feature type="binding site" evidence="13">
    <location>
        <position position="257"/>
    </location>
    <ligand>
        <name>NADPH</name>
        <dbReference type="ChEBI" id="CHEBI:57783"/>
    </ligand>
</feature>
<feature type="binding site" evidence="13">
    <location>
        <position position="138"/>
    </location>
    <ligand>
        <name>sn-glycerol 3-phosphate</name>
        <dbReference type="ChEBI" id="CHEBI:57597"/>
    </ligand>
</feature>
<sequence length="351" mass="37621">MANHKVTVLVAGSWGTALAAVLADNDHQVKLWTRNSEQAQEINGARKNMRFLGEAALPEGIEATTDLAEALKGAEAVVFVAPSAAMREIAKLAAPYISEHTCCIHATKGFETDSLKRMTTVLAEELHRKEEELVVLSGPSHAEEVVRKQPTTVVVASSNQEAAEYAQDLFINSYFRVYTNPDVIGVEVAGAIKNIIALGAGLSDGLGFGDNAKAALITRGLAEIGRLGSAMGANMLTFAGLAGIGDLIVTCTSQHSRNWRAGSMLAKGLAVEEVLKQMGMVVEGIRTTRAAHVLAEQYDVPMPITEQLYQVLFASKPPKQAVEDLMGRGRTHEIEEVAKSWGLHQSEPPVI</sequence>
<evidence type="ECO:0000256" key="16">
    <source>
        <dbReference type="PIRSR" id="PIRSR000114-3"/>
    </source>
</evidence>